<dbReference type="CDD" id="cd15572">
    <property type="entry name" value="PHD_BRPF"/>
    <property type="match status" value="1"/>
</dbReference>
<protein>
    <submittedName>
        <fullName evidence="16">Peregrin</fullName>
    </submittedName>
</protein>
<dbReference type="EMBL" id="HBUF01200324">
    <property type="protein sequence ID" value="CAG6661663.1"/>
    <property type="molecule type" value="Transcribed_RNA"/>
</dbReference>
<feature type="region of interest" description="Disordered" evidence="10">
    <location>
        <begin position="809"/>
        <end position="922"/>
    </location>
</feature>
<dbReference type="InterPro" id="IPR034732">
    <property type="entry name" value="EPHD"/>
</dbReference>
<evidence type="ECO:0000256" key="6">
    <source>
        <dbReference type="ARBA" id="ARBA00023117"/>
    </source>
</evidence>
<dbReference type="FunFam" id="3.30.40.10:FF:000008">
    <property type="entry name" value="Bromodomain containing 1, isoform CRA_a"/>
    <property type="match status" value="1"/>
</dbReference>
<dbReference type="PROSITE" id="PS00028">
    <property type="entry name" value="ZINC_FINGER_C2H2_1"/>
    <property type="match status" value="1"/>
</dbReference>
<feature type="compositionally biased region" description="Basic and acidic residues" evidence="10">
    <location>
        <begin position="818"/>
        <end position="843"/>
    </location>
</feature>
<dbReference type="EMBL" id="HBUF01630823">
    <property type="protein sequence ID" value="CAG6783163.1"/>
    <property type="molecule type" value="Transcribed_RNA"/>
</dbReference>
<evidence type="ECO:0000256" key="8">
    <source>
        <dbReference type="PROSITE-ProRule" id="PRU00035"/>
    </source>
</evidence>
<keyword evidence="2" id="KW-0479">Metal-binding</keyword>
<evidence type="ECO:0000259" key="12">
    <source>
        <dbReference type="PROSITE" id="PS50016"/>
    </source>
</evidence>
<dbReference type="EMBL" id="HBUF01200325">
    <property type="protein sequence ID" value="CAG6661665.1"/>
    <property type="molecule type" value="Transcribed_RNA"/>
</dbReference>
<dbReference type="InterPro" id="IPR011011">
    <property type="entry name" value="Znf_FYVE_PHD"/>
</dbReference>
<dbReference type="InterPro" id="IPR000313">
    <property type="entry name" value="PWWP_dom"/>
</dbReference>
<feature type="domain" description="PHD-type" evidence="15">
    <location>
        <begin position="332"/>
        <end position="452"/>
    </location>
</feature>
<dbReference type="PROSITE" id="PS50812">
    <property type="entry name" value="PWWP"/>
    <property type="match status" value="1"/>
</dbReference>
<keyword evidence="4 9" id="KW-0863">Zinc-finger</keyword>
<dbReference type="PROSITE" id="PS50157">
    <property type="entry name" value="ZINC_FINGER_C2H2_2"/>
    <property type="match status" value="1"/>
</dbReference>
<dbReference type="Pfam" id="PF00439">
    <property type="entry name" value="Bromodomain"/>
    <property type="match status" value="1"/>
</dbReference>
<dbReference type="InterPro" id="IPR019787">
    <property type="entry name" value="Znf_PHD-finger"/>
</dbReference>
<dbReference type="Pfam" id="PF13831">
    <property type="entry name" value="PHD_2"/>
    <property type="match status" value="1"/>
</dbReference>
<dbReference type="InterPro" id="IPR050701">
    <property type="entry name" value="Histone_Mod_Regulator"/>
</dbReference>
<dbReference type="InterPro" id="IPR019786">
    <property type="entry name" value="Zinc_finger_PHD-type_CS"/>
</dbReference>
<dbReference type="PRINTS" id="PR00503">
    <property type="entry name" value="BROMODOMAIN"/>
</dbReference>
<name>A0A8D8RKE0_9HEMI</name>
<dbReference type="EMBL" id="HBUF01200328">
    <property type="protein sequence ID" value="CAG6661672.1"/>
    <property type="molecule type" value="Transcribed_RNA"/>
</dbReference>
<dbReference type="SMART" id="SM00297">
    <property type="entry name" value="BROMO"/>
    <property type="match status" value="1"/>
</dbReference>
<keyword evidence="5" id="KW-0862">Zinc</keyword>
<sequence length="1041" mass="118104">MTIDFDIVEFCKKLKASKQGPYACPLVECGRSYKTIVGLQYHLGNFDHSNPPPPDSIKEPEAALPQTPKPSSAASTPATTPGSRFGHKRRKKKKAFGKQYPKLKNKLPEKVEVIRETLSLAESKTVVQFQEGIKIHRLGIYEKMPICSKEDFEQEYGQVCTDNRQLVLEALQKSQEAVTKLPEPCFKELENYKQLEIISRPTAYIRFIERNAEELDEEVEYDMDEEDAAWLNIINEQRKSSNLPALSIDTFELLMDRLEKECQFQMSHTQSQDIIDDEAVCCICNDGECQNSNVILFCDMCNLAVHQDCYGVPYIPEGQWLCRRCLHTPSRAVDCVLCPNNGGAFKQTDRGAWAHVVCALWIPEVRFANTVFLEPIDSIEAIPTARWKLTCYVCKQRGVGACIQCHKTNCYAAFHVTCAQQAGLYMNMDTIRDHTGVEPVIVQKLAYCDAHTPPDVEHRPRLPAPSDEKLKNARLVLAKKRVAVPTVSIPTIPPERVQDIAQLISIPKKSQLMNRLIAYWTIKRQLRNGVPLLRRLQSSHQARRDERSKNTSDTPENSNIVELYRELKYWQCLRQDLERARLLCELVRKREKMKREYIKVTEACTMMKLNPFNSFLLQLVESIKARDTGDIFLEPVDTTEVLDYADVIKHPMDLTTMTEKIKAYQYLSVEDFESDFNLMIKNCLTYNEKDTVFYKAGVKMKQIGGALINQAAKTLDEIGFDQRGGAVPDTPLVKDVMPSPGMGHGEDNHAADIDKELADISNPNNNMGVDELMCKLLQILDKAQSLKHATARIKRVRLVNTEITKLRKRMSAMETSEAENKKIEDVKKSEVLPEQNSKEKSFKSPDATPKKKHGNKKKPVQEELSVPETDSFKVYRSGGELKGEAFDSAEEGGEDEEEEDSSCSECSSSCDSSDSESGSSVSGSHTFEQLQLVWAKCRGYPWYPALIINPQMPRGYIHNGVPIPSPPEDVLALANNYTEPVYLVLFFDTKRTWQWLPRNKLEPLGITDELDQVKLMESRKPADRKAVKKAYQEALVHKTPG</sequence>
<dbReference type="AlphaFoldDB" id="A0A8D8RKE0"/>
<evidence type="ECO:0000259" key="15">
    <source>
        <dbReference type="PROSITE" id="PS51805"/>
    </source>
</evidence>
<evidence type="ECO:0000256" key="9">
    <source>
        <dbReference type="PROSITE-ProRule" id="PRU00042"/>
    </source>
</evidence>
<dbReference type="GO" id="GO:0005634">
    <property type="term" value="C:nucleus"/>
    <property type="evidence" value="ECO:0007669"/>
    <property type="project" value="UniProtKB-SubCell"/>
</dbReference>
<dbReference type="EMBL" id="HBUF01383760">
    <property type="protein sequence ID" value="CAG6731299.1"/>
    <property type="molecule type" value="Transcribed_RNA"/>
</dbReference>
<evidence type="ECO:0000256" key="7">
    <source>
        <dbReference type="ARBA" id="ARBA00023242"/>
    </source>
</evidence>
<dbReference type="SMART" id="SM00249">
    <property type="entry name" value="PHD"/>
    <property type="match status" value="2"/>
</dbReference>
<dbReference type="EMBL" id="HBUF01167264">
    <property type="protein sequence ID" value="CAG6651361.1"/>
    <property type="molecule type" value="Transcribed_RNA"/>
</dbReference>
<feature type="region of interest" description="Disordered" evidence="10">
    <location>
        <begin position="537"/>
        <end position="557"/>
    </location>
</feature>
<dbReference type="SUPFAM" id="SSF47370">
    <property type="entry name" value="Bromodomain"/>
    <property type="match status" value="1"/>
</dbReference>
<dbReference type="Gene3D" id="1.20.920.10">
    <property type="entry name" value="Bromodomain-like"/>
    <property type="match status" value="1"/>
</dbReference>
<proteinExistence type="predicted"/>
<evidence type="ECO:0000256" key="1">
    <source>
        <dbReference type="ARBA" id="ARBA00004123"/>
    </source>
</evidence>
<dbReference type="InterPro" id="IPR036427">
    <property type="entry name" value="Bromodomain-like_sf"/>
</dbReference>
<feature type="compositionally biased region" description="Low complexity" evidence="10">
    <location>
        <begin position="70"/>
        <end position="81"/>
    </location>
</feature>
<dbReference type="Gene3D" id="2.30.30.140">
    <property type="match status" value="1"/>
</dbReference>
<evidence type="ECO:0000256" key="2">
    <source>
        <dbReference type="ARBA" id="ARBA00022723"/>
    </source>
</evidence>
<accession>A0A8D8RKE0</accession>
<dbReference type="SMART" id="SM00293">
    <property type="entry name" value="PWWP"/>
    <property type="match status" value="1"/>
</dbReference>
<dbReference type="InterPro" id="IPR019542">
    <property type="entry name" value="Enhancer_polycomb-like_N"/>
</dbReference>
<evidence type="ECO:0000259" key="11">
    <source>
        <dbReference type="PROSITE" id="PS50014"/>
    </source>
</evidence>
<comment type="subcellular location">
    <subcellularLocation>
        <location evidence="1">Nucleus</location>
    </subcellularLocation>
</comment>
<dbReference type="EMBL" id="HBUF01630822">
    <property type="protein sequence ID" value="CAG6783162.1"/>
    <property type="molecule type" value="Transcribed_RNA"/>
</dbReference>
<dbReference type="EMBL" id="HBUF01200326">
    <property type="protein sequence ID" value="CAG6661667.1"/>
    <property type="molecule type" value="Transcribed_RNA"/>
</dbReference>
<organism evidence="16">
    <name type="scientific">Cacopsylla melanoneura</name>
    <dbReference type="NCBI Taxonomy" id="428564"/>
    <lineage>
        <taxon>Eukaryota</taxon>
        <taxon>Metazoa</taxon>
        <taxon>Ecdysozoa</taxon>
        <taxon>Arthropoda</taxon>
        <taxon>Hexapoda</taxon>
        <taxon>Insecta</taxon>
        <taxon>Pterygota</taxon>
        <taxon>Neoptera</taxon>
        <taxon>Paraneoptera</taxon>
        <taxon>Hemiptera</taxon>
        <taxon>Sternorrhyncha</taxon>
        <taxon>Psylloidea</taxon>
        <taxon>Psyllidae</taxon>
        <taxon>Psyllinae</taxon>
        <taxon>Cacopsylla</taxon>
    </lineage>
</organism>
<evidence type="ECO:0000256" key="5">
    <source>
        <dbReference type="ARBA" id="ARBA00022833"/>
    </source>
</evidence>
<keyword evidence="3" id="KW-0677">Repeat</keyword>
<dbReference type="InterPro" id="IPR001965">
    <property type="entry name" value="Znf_PHD"/>
</dbReference>
<keyword evidence="6 8" id="KW-0103">Bromodomain</keyword>
<evidence type="ECO:0000259" key="13">
    <source>
        <dbReference type="PROSITE" id="PS50157"/>
    </source>
</evidence>
<evidence type="ECO:0000259" key="14">
    <source>
        <dbReference type="PROSITE" id="PS50812"/>
    </source>
</evidence>
<dbReference type="PROSITE" id="PS50014">
    <property type="entry name" value="BROMODOMAIN_2"/>
    <property type="match status" value="1"/>
</dbReference>
<dbReference type="CDD" id="cd15670">
    <property type="entry name" value="ePHD_BRPF"/>
    <property type="match status" value="1"/>
</dbReference>
<evidence type="ECO:0000313" key="16">
    <source>
        <dbReference type="EMBL" id="CAG6651360.1"/>
    </source>
</evidence>
<dbReference type="Pfam" id="PF00855">
    <property type="entry name" value="PWWP"/>
    <property type="match status" value="1"/>
</dbReference>
<dbReference type="PROSITE" id="PS01359">
    <property type="entry name" value="ZF_PHD_1"/>
    <property type="match status" value="1"/>
</dbReference>
<dbReference type="PROSITE" id="PS50016">
    <property type="entry name" value="ZF_PHD_2"/>
    <property type="match status" value="1"/>
</dbReference>
<evidence type="ECO:0000256" key="3">
    <source>
        <dbReference type="ARBA" id="ARBA00022737"/>
    </source>
</evidence>
<dbReference type="EMBL" id="HBUF01167263">
    <property type="protein sequence ID" value="CAG6651360.1"/>
    <property type="molecule type" value="Transcribed_RNA"/>
</dbReference>
<dbReference type="SUPFAM" id="SSF57903">
    <property type="entry name" value="FYVE/PHD zinc finger"/>
    <property type="match status" value="1"/>
</dbReference>
<feature type="domain" description="C2H2-type" evidence="13">
    <location>
        <begin position="22"/>
        <end position="53"/>
    </location>
</feature>
<dbReference type="Pfam" id="PF10513">
    <property type="entry name" value="EPL1"/>
    <property type="match status" value="1"/>
</dbReference>
<dbReference type="PROSITE" id="PS51805">
    <property type="entry name" value="EPHD"/>
    <property type="match status" value="1"/>
</dbReference>
<evidence type="ECO:0000256" key="4">
    <source>
        <dbReference type="ARBA" id="ARBA00022771"/>
    </source>
</evidence>
<evidence type="ECO:0000256" key="10">
    <source>
        <dbReference type="SAM" id="MobiDB-lite"/>
    </source>
</evidence>
<dbReference type="FunFam" id="2.30.30.140:FF:000008">
    <property type="entry name" value="Bromodomain containing 1, isoform CRA_b"/>
    <property type="match status" value="1"/>
</dbReference>
<feature type="compositionally biased region" description="Acidic residues" evidence="10">
    <location>
        <begin position="887"/>
        <end position="902"/>
    </location>
</feature>
<dbReference type="FunFam" id="3.30.40.10:FF:000007">
    <property type="entry name" value="Bromodomain containing 1, isoform CRA_b"/>
    <property type="match status" value="1"/>
</dbReference>
<feature type="domain" description="PHD-type" evidence="12">
    <location>
        <begin position="278"/>
        <end position="328"/>
    </location>
</feature>
<dbReference type="GO" id="GO:0006357">
    <property type="term" value="P:regulation of transcription by RNA polymerase II"/>
    <property type="evidence" value="ECO:0007669"/>
    <property type="project" value="TreeGrafter"/>
</dbReference>
<dbReference type="PANTHER" id="PTHR13793:SF107">
    <property type="entry name" value="BROMODOMAIN-CONTAINING PROTEIN HOMOLOG"/>
    <property type="match status" value="1"/>
</dbReference>
<dbReference type="PANTHER" id="PTHR13793">
    <property type="entry name" value="PHD FINGER PROTEINS"/>
    <property type="match status" value="1"/>
</dbReference>
<dbReference type="SUPFAM" id="SSF63748">
    <property type="entry name" value="Tudor/PWWP/MBT"/>
    <property type="match status" value="1"/>
</dbReference>
<dbReference type="Gene3D" id="3.30.40.10">
    <property type="entry name" value="Zinc/RING finger domain, C3HC4 (zinc finger)"/>
    <property type="match status" value="2"/>
</dbReference>
<feature type="domain" description="PWWP" evidence="14">
    <location>
        <begin position="929"/>
        <end position="1007"/>
    </location>
</feature>
<reference evidence="16" key="1">
    <citation type="submission" date="2021-05" db="EMBL/GenBank/DDBJ databases">
        <authorList>
            <person name="Alioto T."/>
            <person name="Alioto T."/>
            <person name="Gomez Garrido J."/>
        </authorList>
    </citation>
    <scope>NUCLEOTIDE SEQUENCE</scope>
</reference>
<dbReference type="GO" id="GO:0008270">
    <property type="term" value="F:zinc ion binding"/>
    <property type="evidence" value="ECO:0007669"/>
    <property type="project" value="UniProtKB-KW"/>
</dbReference>
<dbReference type="InterPro" id="IPR013087">
    <property type="entry name" value="Znf_C2H2_type"/>
</dbReference>
<dbReference type="InterPro" id="IPR001487">
    <property type="entry name" value="Bromodomain"/>
</dbReference>
<feature type="domain" description="Bromo" evidence="11">
    <location>
        <begin position="624"/>
        <end position="694"/>
    </location>
</feature>
<feature type="region of interest" description="Disordered" evidence="10">
    <location>
        <begin position="47"/>
        <end position="99"/>
    </location>
</feature>
<dbReference type="EMBL" id="HBUF01200327">
    <property type="protein sequence ID" value="CAG6661670.1"/>
    <property type="molecule type" value="Transcribed_RNA"/>
</dbReference>
<feature type="compositionally biased region" description="Basic residues" evidence="10">
    <location>
        <begin position="85"/>
        <end position="99"/>
    </location>
</feature>
<dbReference type="CDD" id="cd05839">
    <property type="entry name" value="PWWP_BRPF"/>
    <property type="match status" value="1"/>
</dbReference>
<feature type="compositionally biased region" description="Low complexity" evidence="10">
    <location>
        <begin position="903"/>
        <end position="922"/>
    </location>
</feature>
<dbReference type="InterPro" id="IPR013083">
    <property type="entry name" value="Znf_RING/FYVE/PHD"/>
</dbReference>
<dbReference type="Pfam" id="PF13832">
    <property type="entry name" value="zf-HC5HC2H_2"/>
    <property type="match status" value="1"/>
</dbReference>
<keyword evidence="7" id="KW-0539">Nucleus</keyword>